<dbReference type="InterPro" id="IPR011990">
    <property type="entry name" value="TPR-like_helical_dom_sf"/>
</dbReference>
<dbReference type="Proteomes" id="UP000244090">
    <property type="component" value="Unassembled WGS sequence"/>
</dbReference>
<feature type="repeat" description="TPR" evidence="1">
    <location>
        <begin position="214"/>
        <end position="247"/>
    </location>
</feature>
<dbReference type="PROSITE" id="PS50005">
    <property type="entry name" value="TPR"/>
    <property type="match status" value="1"/>
</dbReference>
<dbReference type="AlphaFoldDB" id="A0A2T6C3E9"/>
<dbReference type="OrthoDB" id="1399920at2"/>
<dbReference type="SMART" id="SM00028">
    <property type="entry name" value="TPR"/>
    <property type="match status" value="3"/>
</dbReference>
<reference evidence="2 3" key="1">
    <citation type="submission" date="2018-04" db="EMBL/GenBank/DDBJ databases">
        <title>Genomic Encyclopedia of Archaeal and Bacterial Type Strains, Phase II (KMG-II): from individual species to whole genera.</title>
        <authorList>
            <person name="Goeker M."/>
        </authorList>
    </citation>
    <scope>NUCLEOTIDE SEQUENCE [LARGE SCALE GENOMIC DNA]</scope>
    <source>
        <strain evidence="2 3">DSM 25731</strain>
    </source>
</reference>
<comment type="caution">
    <text evidence="2">The sequence shown here is derived from an EMBL/GenBank/DDBJ whole genome shotgun (WGS) entry which is preliminary data.</text>
</comment>
<keyword evidence="1" id="KW-0802">TPR repeat</keyword>
<name>A0A2T6C3E9_9FLAO</name>
<dbReference type="SUPFAM" id="SSF48452">
    <property type="entry name" value="TPR-like"/>
    <property type="match status" value="2"/>
</dbReference>
<sequence length="431" mass="49112">MKKSITYQLLGVGLLLISCTSTPSKNITNAETYNSYLEIAENTAATTAQEEFTFWTQKLEKSPNQFPYHAKVSSAHSQLFSATGDVSHLVEAAKHLELLNERTNYQYAGHIRSLARNYISQHRFQEALSLLKKAEVLGENLQATQKMLFDVHLELGNTEEAEKYLSIFKNENSFDAMIRLSKWYDHEGKLMAAIKMMEKAMHKAEDANNASLKQWSYTNLADFYGHAGRIQDSYEHYVKALEIDANDAYAKKGIAWIVFSHENNPEEALRILNSIMSQHKAPDYYLLKSEIAEQMGETAEKEKNIQAFMRAIEDENYGVMYNAYAITILSEELNNTEKALELAKLEVQHRPTAQAYDLLAWTYHLHGNSEKALEIAEQHVIDKTFEPVAQYHIAEILKANGKAAEIKDIKTELLESSFELGPVMTQKIQRL</sequence>
<dbReference type="InterPro" id="IPR019734">
    <property type="entry name" value="TPR_rpt"/>
</dbReference>
<dbReference type="PROSITE" id="PS51257">
    <property type="entry name" value="PROKAR_LIPOPROTEIN"/>
    <property type="match status" value="1"/>
</dbReference>
<dbReference type="EMBL" id="QBKT01000002">
    <property type="protein sequence ID" value="PTX62834.1"/>
    <property type="molecule type" value="Genomic_DNA"/>
</dbReference>
<accession>A0A2T6C3E9</accession>
<organism evidence="2 3">
    <name type="scientific">Kordia periserrulae</name>
    <dbReference type="NCBI Taxonomy" id="701523"/>
    <lineage>
        <taxon>Bacteria</taxon>
        <taxon>Pseudomonadati</taxon>
        <taxon>Bacteroidota</taxon>
        <taxon>Flavobacteriia</taxon>
        <taxon>Flavobacteriales</taxon>
        <taxon>Flavobacteriaceae</taxon>
        <taxon>Kordia</taxon>
    </lineage>
</organism>
<protein>
    <submittedName>
        <fullName evidence="2">Uncharacterized protein</fullName>
    </submittedName>
</protein>
<keyword evidence="3" id="KW-1185">Reference proteome</keyword>
<evidence type="ECO:0000256" key="1">
    <source>
        <dbReference type="PROSITE-ProRule" id="PRU00339"/>
    </source>
</evidence>
<dbReference type="RefSeq" id="WP_108113813.1">
    <property type="nucleotide sequence ID" value="NZ_QBKT01000002.1"/>
</dbReference>
<gene>
    <name evidence="2" type="ORF">C8N46_102234</name>
</gene>
<dbReference type="Gene3D" id="1.25.40.10">
    <property type="entry name" value="Tetratricopeptide repeat domain"/>
    <property type="match status" value="3"/>
</dbReference>
<evidence type="ECO:0000313" key="2">
    <source>
        <dbReference type="EMBL" id="PTX62834.1"/>
    </source>
</evidence>
<evidence type="ECO:0000313" key="3">
    <source>
        <dbReference type="Proteomes" id="UP000244090"/>
    </source>
</evidence>
<proteinExistence type="predicted"/>